<dbReference type="Gene3D" id="1.10.520.20">
    <property type="entry name" value="N-terminal domain of the delta subunit of the F1F0-ATP synthase"/>
    <property type="match status" value="1"/>
</dbReference>
<dbReference type="GO" id="GO:0045259">
    <property type="term" value="C:proton-transporting ATP synthase complex"/>
    <property type="evidence" value="ECO:0007669"/>
    <property type="project" value="UniProtKB-KW"/>
</dbReference>
<dbReference type="InterPro" id="IPR026015">
    <property type="entry name" value="ATP_synth_OSCP/delta_N_sf"/>
</dbReference>
<evidence type="ECO:0000256" key="4">
    <source>
        <dbReference type="ARBA" id="ARBA00023065"/>
    </source>
</evidence>
<dbReference type="GO" id="GO:0005886">
    <property type="term" value="C:plasma membrane"/>
    <property type="evidence" value="ECO:0007669"/>
    <property type="project" value="UniProtKB-SubCell"/>
</dbReference>
<dbReference type="PANTHER" id="PTHR11910">
    <property type="entry name" value="ATP SYNTHASE DELTA CHAIN"/>
    <property type="match status" value="1"/>
</dbReference>
<proteinExistence type="inferred from homology"/>
<keyword evidence="5 8" id="KW-0472">Membrane</keyword>
<dbReference type="HAMAP" id="MF_01416">
    <property type="entry name" value="ATP_synth_delta_bact"/>
    <property type="match status" value="1"/>
</dbReference>
<keyword evidence="2 8" id="KW-0813">Transport</keyword>
<evidence type="ECO:0000256" key="8">
    <source>
        <dbReference type="HAMAP-Rule" id="MF_01416"/>
    </source>
</evidence>
<reference evidence="11 12" key="1">
    <citation type="submission" date="2016-07" db="EMBL/GenBank/DDBJ databases">
        <title>Characterization of isolates of Eisenbergiella tayi derived from blood cultures, using whole genome sequencing.</title>
        <authorList>
            <person name="Burdz T."/>
            <person name="Wiebe D."/>
            <person name="Huynh C."/>
            <person name="Bernard K."/>
        </authorList>
    </citation>
    <scope>NUCLEOTIDE SEQUENCE [LARGE SCALE GENOMIC DNA]</scope>
    <source>
        <strain evidence="9 11">NML 110608</strain>
        <strain evidence="10 12">NML 120489</strain>
    </source>
</reference>
<dbReference type="Pfam" id="PF00213">
    <property type="entry name" value="OSCP"/>
    <property type="match status" value="1"/>
</dbReference>
<evidence type="ECO:0000256" key="2">
    <source>
        <dbReference type="ARBA" id="ARBA00022448"/>
    </source>
</evidence>
<comment type="similarity">
    <text evidence="8">Belongs to the ATPase delta chain family.</text>
</comment>
<dbReference type="InterPro" id="IPR020781">
    <property type="entry name" value="ATPase_OSCP/d_CS"/>
</dbReference>
<dbReference type="Proteomes" id="UP000094067">
    <property type="component" value="Unassembled WGS sequence"/>
</dbReference>
<dbReference type="NCBIfam" id="TIGR01145">
    <property type="entry name" value="ATP_synt_delta"/>
    <property type="match status" value="1"/>
</dbReference>
<dbReference type="PROSITE" id="PS00389">
    <property type="entry name" value="ATPASE_DELTA"/>
    <property type="match status" value="1"/>
</dbReference>
<dbReference type="SUPFAM" id="SSF47928">
    <property type="entry name" value="N-terminal domain of the delta subunit of the F1F0-ATP synthase"/>
    <property type="match status" value="1"/>
</dbReference>
<keyword evidence="8" id="KW-1003">Cell membrane</keyword>
<dbReference type="GO" id="GO:0046933">
    <property type="term" value="F:proton-transporting ATP synthase activity, rotational mechanism"/>
    <property type="evidence" value="ECO:0007669"/>
    <property type="project" value="UniProtKB-UniRule"/>
</dbReference>
<dbReference type="InterPro" id="IPR000711">
    <property type="entry name" value="ATPase_OSCP/dsu"/>
</dbReference>
<comment type="function">
    <text evidence="8">F(1)F(0) ATP synthase produces ATP from ADP in the presence of a proton or sodium gradient. F-type ATPases consist of two structural domains, F(1) containing the extramembraneous catalytic core and F(0) containing the membrane proton channel, linked together by a central stalk and a peripheral stalk. During catalysis, ATP synthesis in the catalytic domain of F(1) is coupled via a rotary mechanism of the central stalk subunits to proton translocation.</text>
</comment>
<evidence type="ECO:0000256" key="7">
    <source>
        <dbReference type="ARBA" id="ARBA00023310"/>
    </source>
</evidence>
<gene>
    <name evidence="8 10" type="primary">atpH</name>
    <name evidence="10" type="ORF">BEH84_03654</name>
    <name evidence="9" type="ORF">BEI61_00085</name>
</gene>
<evidence type="ECO:0000256" key="1">
    <source>
        <dbReference type="ARBA" id="ARBA00004370"/>
    </source>
</evidence>
<comment type="subcellular location">
    <subcellularLocation>
        <location evidence="8">Cell membrane</location>
        <topology evidence="8">Peripheral membrane protein</topology>
    </subcellularLocation>
    <subcellularLocation>
        <location evidence="1">Membrane</location>
    </subcellularLocation>
</comment>
<evidence type="ECO:0000313" key="11">
    <source>
        <dbReference type="Proteomes" id="UP000094067"/>
    </source>
</evidence>
<name>A0A1E3AR62_9FIRM</name>
<dbReference type="AlphaFoldDB" id="A0A1E3AR62"/>
<evidence type="ECO:0000256" key="3">
    <source>
        <dbReference type="ARBA" id="ARBA00022781"/>
    </source>
</evidence>
<evidence type="ECO:0000313" key="12">
    <source>
        <dbReference type="Proteomes" id="UP000095003"/>
    </source>
</evidence>
<comment type="caution">
    <text evidence="10">The sequence shown here is derived from an EMBL/GenBank/DDBJ whole genome shotgun (WGS) entry which is preliminary data.</text>
</comment>
<organism evidence="10 12">
    <name type="scientific">Eisenbergiella tayi</name>
    <dbReference type="NCBI Taxonomy" id="1432052"/>
    <lineage>
        <taxon>Bacteria</taxon>
        <taxon>Bacillati</taxon>
        <taxon>Bacillota</taxon>
        <taxon>Clostridia</taxon>
        <taxon>Lachnospirales</taxon>
        <taxon>Lachnospiraceae</taxon>
        <taxon>Eisenbergiella</taxon>
    </lineage>
</organism>
<dbReference type="EMBL" id="MCGI01000003">
    <property type="protein sequence ID" value="ODM11225.1"/>
    <property type="molecule type" value="Genomic_DNA"/>
</dbReference>
<keyword evidence="7 8" id="KW-0066">ATP synthesis</keyword>
<dbReference type="EMBL" id="MCGH01000001">
    <property type="protein sequence ID" value="ODM08456.1"/>
    <property type="molecule type" value="Genomic_DNA"/>
</dbReference>
<sequence>MAKLVSETYGEALFSLGMEKEIVDSLMDEIDSLWKILKENPGFSSLMNHPDIGRDEKLEILHNVFEGKLSDTLYGFLEVLIHKGRYGAIDDIFTYYTDRYKAFHKIGVAYVTSAGALTDGQKARIEKRLIETTQYSKMELHYSLDKDLIGGLVIRIGDRVVDSSIRTKLEGLQRQLMKVQLS</sequence>
<evidence type="ECO:0000256" key="5">
    <source>
        <dbReference type="ARBA" id="ARBA00023136"/>
    </source>
</evidence>
<keyword evidence="3 8" id="KW-0375">Hydrogen ion transport</keyword>
<comment type="function">
    <text evidence="8">This protein is part of the stalk that links CF(0) to CF(1). It either transmits conformational changes from CF(0) to CF(1) or is implicated in proton conduction.</text>
</comment>
<evidence type="ECO:0000313" key="10">
    <source>
        <dbReference type="EMBL" id="ODM11225.1"/>
    </source>
</evidence>
<evidence type="ECO:0000256" key="6">
    <source>
        <dbReference type="ARBA" id="ARBA00023196"/>
    </source>
</evidence>
<accession>A0A1E3AR62</accession>
<dbReference type="GeneID" id="93302836"/>
<evidence type="ECO:0000313" key="9">
    <source>
        <dbReference type="EMBL" id="ODM08456.1"/>
    </source>
</evidence>
<dbReference type="Proteomes" id="UP000095003">
    <property type="component" value="Unassembled WGS sequence"/>
</dbReference>
<dbReference type="PATRIC" id="fig|1432052.3.peg.4055"/>
<dbReference type="PRINTS" id="PR00125">
    <property type="entry name" value="ATPASEDELTA"/>
</dbReference>
<protein>
    <recommendedName>
        <fullName evidence="8">ATP synthase subunit delta</fullName>
    </recommendedName>
    <alternativeName>
        <fullName evidence="8">ATP synthase F(1) sector subunit delta</fullName>
    </alternativeName>
    <alternativeName>
        <fullName evidence="8">F-type ATPase subunit delta</fullName>
        <shortName evidence="8">F-ATPase subunit delta</shortName>
    </alternativeName>
</protein>
<keyword evidence="6 8" id="KW-0139">CF(1)</keyword>
<keyword evidence="4 8" id="KW-0406">Ion transport</keyword>
<dbReference type="RefSeq" id="WP_069150867.1">
    <property type="nucleotide sequence ID" value="NZ_DBFYTC010000052.1"/>
</dbReference>